<dbReference type="AlphaFoldDB" id="A0A8H7A442"/>
<evidence type="ECO:0000256" key="4">
    <source>
        <dbReference type="ARBA" id="ARBA00022989"/>
    </source>
</evidence>
<dbReference type="GeneID" id="59370595"/>
<evidence type="ECO:0000256" key="6">
    <source>
        <dbReference type="SAM" id="Phobius"/>
    </source>
</evidence>
<protein>
    <recommendedName>
        <fullName evidence="9">FUN14 family-domain-containing protein</fullName>
    </recommendedName>
</protein>
<dbReference type="Pfam" id="PF04930">
    <property type="entry name" value="FUN14"/>
    <property type="match status" value="1"/>
</dbReference>
<feature type="transmembrane region" description="Helical" evidence="6">
    <location>
        <begin position="57"/>
        <end position="76"/>
    </location>
</feature>
<proteinExistence type="inferred from homology"/>
<evidence type="ECO:0000256" key="1">
    <source>
        <dbReference type="ARBA" id="ARBA00004370"/>
    </source>
</evidence>
<evidence type="ECO:0000313" key="7">
    <source>
        <dbReference type="EMBL" id="KAF7440409.1"/>
    </source>
</evidence>
<gene>
    <name evidence="7" type="ORF">PC9H_000754</name>
</gene>
<dbReference type="GO" id="GO:0016020">
    <property type="term" value="C:membrane"/>
    <property type="evidence" value="ECO:0007669"/>
    <property type="project" value="UniProtKB-SubCell"/>
</dbReference>
<dbReference type="PANTHER" id="PTHR21346">
    <property type="entry name" value="FUN14 DOMAIN CONTAINING"/>
    <property type="match status" value="1"/>
</dbReference>
<name>A0A8H7A442_PLEOS</name>
<accession>A0A8H7A442</accession>
<dbReference type="EMBL" id="JACETU010000001">
    <property type="protein sequence ID" value="KAF7440409.1"/>
    <property type="molecule type" value="Genomic_DNA"/>
</dbReference>
<dbReference type="OrthoDB" id="163794at2759"/>
<keyword evidence="3 6" id="KW-0812">Transmembrane</keyword>
<feature type="transmembrane region" description="Helical" evidence="6">
    <location>
        <begin position="110"/>
        <end position="129"/>
    </location>
</feature>
<evidence type="ECO:0008006" key="9">
    <source>
        <dbReference type="Google" id="ProtNLM"/>
    </source>
</evidence>
<keyword evidence="5 6" id="KW-0472">Membrane</keyword>
<comment type="caution">
    <text evidence="7">The sequence shown here is derived from an EMBL/GenBank/DDBJ whole genome shotgun (WGS) entry which is preliminary data.</text>
</comment>
<keyword evidence="8" id="KW-1185">Reference proteome</keyword>
<comment type="subcellular location">
    <subcellularLocation>
        <location evidence="1">Membrane</location>
    </subcellularLocation>
</comment>
<sequence length="218" mass="23394">MASFASVFARQSCYSRIMSLQTSFRQTSGLRNVVARSPGRGIHSTPGTGRRLSSYKAFGVAGVGLGLVTAAMPTVYCDVSDNEKAQRQAAASPRAEQPKSSLPPPPSSAINVYELTFGSVCGICAGIFLKKGAKAVAFVFGGLFVLLQYFTSVSLVRVDWVKMGSRFENLFYRTDAVTGARKAPSIVSLWTWLVDFLTSDFQPRASFIAGLALGLRIG</sequence>
<evidence type="ECO:0000256" key="5">
    <source>
        <dbReference type="ARBA" id="ARBA00023136"/>
    </source>
</evidence>
<evidence type="ECO:0000313" key="8">
    <source>
        <dbReference type="Proteomes" id="UP000623687"/>
    </source>
</evidence>
<organism evidence="7 8">
    <name type="scientific">Pleurotus ostreatus</name>
    <name type="common">Oyster mushroom</name>
    <name type="synonym">White-rot fungus</name>
    <dbReference type="NCBI Taxonomy" id="5322"/>
    <lineage>
        <taxon>Eukaryota</taxon>
        <taxon>Fungi</taxon>
        <taxon>Dikarya</taxon>
        <taxon>Basidiomycota</taxon>
        <taxon>Agaricomycotina</taxon>
        <taxon>Agaricomycetes</taxon>
        <taxon>Agaricomycetidae</taxon>
        <taxon>Agaricales</taxon>
        <taxon>Pleurotineae</taxon>
        <taxon>Pleurotaceae</taxon>
        <taxon>Pleurotus</taxon>
    </lineage>
</organism>
<evidence type="ECO:0000256" key="2">
    <source>
        <dbReference type="ARBA" id="ARBA00009160"/>
    </source>
</evidence>
<dbReference type="Proteomes" id="UP000623687">
    <property type="component" value="Unassembled WGS sequence"/>
</dbReference>
<keyword evidence="4 6" id="KW-1133">Transmembrane helix</keyword>
<feature type="transmembrane region" description="Helical" evidence="6">
    <location>
        <begin position="136"/>
        <end position="156"/>
    </location>
</feature>
<reference evidence="7" key="1">
    <citation type="submission" date="2019-07" db="EMBL/GenBank/DDBJ databases">
        <authorList>
            <person name="Palmer J.M."/>
        </authorList>
    </citation>
    <scope>NUCLEOTIDE SEQUENCE</scope>
    <source>
        <strain evidence="7">PC9</strain>
    </source>
</reference>
<dbReference type="PANTHER" id="PTHR21346:SF10">
    <property type="entry name" value="TRANSMEMBRANE PROTEIN"/>
    <property type="match status" value="1"/>
</dbReference>
<comment type="similarity">
    <text evidence="2">Belongs to the FUN14 family.</text>
</comment>
<evidence type="ECO:0000256" key="3">
    <source>
        <dbReference type="ARBA" id="ARBA00022692"/>
    </source>
</evidence>
<dbReference type="InterPro" id="IPR007014">
    <property type="entry name" value="FUN14"/>
</dbReference>
<dbReference type="RefSeq" id="XP_036636253.1">
    <property type="nucleotide sequence ID" value="XM_036770408.1"/>
</dbReference>
<dbReference type="VEuPathDB" id="FungiDB:PC9H_000754"/>